<keyword evidence="3" id="KW-0378">Hydrolase</keyword>
<dbReference type="AlphaFoldDB" id="A0AAT9LG01"/>
<dbReference type="InterPro" id="IPR006935">
    <property type="entry name" value="Helicase/UvrB_N"/>
</dbReference>
<evidence type="ECO:0000259" key="2">
    <source>
        <dbReference type="PROSITE" id="PS51192"/>
    </source>
</evidence>
<dbReference type="GO" id="GO:0005524">
    <property type="term" value="F:ATP binding"/>
    <property type="evidence" value="ECO:0007669"/>
    <property type="project" value="InterPro"/>
</dbReference>
<protein>
    <submittedName>
        <fullName evidence="3">DEAD/DEAH box helicase family protein</fullName>
    </submittedName>
</protein>
<sequence>MRSDRGKYEWRPEGEQEKAPEEEAEALRRQLEAVQEECKRLREENTWLKSLLGASPEEIGFSDGHKNPASPTAVHVKSPTLTSDQRLKYELGASYDDLKQKISLFRSLFRGREDVYAVRWESRDGKSGYSPACLREWERPVCEKPKVKCSACKYRQFAPITDKVIRDHLSGRCTIGVYPLLPDETCWFLAIDFDKGSWQEDVAAFLRTCEELSVPVSVERSRSGNGAHVWVFFHSPVPARQARKLGTFLLTRTMERRHQIGMDSYDRLFPNQDTMPKGGFGNLIALPLQYGPSLRGNTLFLDKDFKPYPDQWLYLSTVRRLHSQEMEEIINEATRTGSIMNIRLSLTDENEEDPWALPPSAKGPGFPGKKSSVRNHIAGPLPERVRVVHSNLLYIEKEGLSPALTNRLIRLAAFQNPEFYKAQAMRLSTFGKPRVISCAEDFPRYIGLPRGCLDDVSELFRTNGISMDLVDRRVSGRPIEVNFRGELRSEQKEAAAAMLAHDIGVLSAGTAFGKTVVGAWLIAARKVNTLVLVHRNHLLHQWREQLANFLSISQESIGEIGAGKRYVTGIIDVAMLQSINHGGDVDDLVADYGQVIVDECHHVSAFSFEQVLKQVKAKYVVGLTATPVRRDGHHPIVIMQCGPIRYRTDLRKQAKDMPFDHVVFPRETDFRMEEDEDSTRPKIQDIYKALVNDSRRNDMIVADLVSAVKSGRSPLVLTERSEHLDVIAERLMGLVGNVFVLRGRMGTKQTRLVLEQIAAIPDDQERVIIATGRYIGEGFDDARLDTLFLAMPISWRGTLQQYAGRLHRLNEGKRVVQIYDYVDVHVPILRRMYEKRVKGYKAMGYSVIEDACSIRGLFTKQETENLTQVVEDACGIRR</sequence>
<organism evidence="3">
    <name type="scientific">Candidatus Fermentithermobacillus carboniphilus</name>
    <dbReference type="NCBI Taxonomy" id="3085328"/>
    <lineage>
        <taxon>Bacteria</taxon>
        <taxon>Bacillati</taxon>
        <taxon>Bacillota</taxon>
        <taxon>Candidatus Fermentithermobacillia</taxon>
        <taxon>Candidatus Fermentithermobacillales</taxon>
        <taxon>Candidatus Fermentithermobacillaceae</taxon>
        <taxon>Candidatus Fermentithermobacillus</taxon>
    </lineage>
</organism>
<keyword evidence="3" id="KW-0067">ATP-binding</keyword>
<dbReference type="Pfam" id="PF22548">
    <property type="entry name" value="AEP-TOTE"/>
    <property type="match status" value="1"/>
</dbReference>
<dbReference type="GO" id="GO:0004386">
    <property type="term" value="F:helicase activity"/>
    <property type="evidence" value="ECO:0007669"/>
    <property type="project" value="UniProtKB-KW"/>
</dbReference>
<dbReference type="InterPro" id="IPR050742">
    <property type="entry name" value="Helicase_Restrict-Modif_Enz"/>
</dbReference>
<dbReference type="GO" id="GO:0005829">
    <property type="term" value="C:cytosol"/>
    <property type="evidence" value="ECO:0007669"/>
    <property type="project" value="TreeGrafter"/>
</dbReference>
<keyword evidence="3" id="KW-0547">Nucleotide-binding</keyword>
<proteinExistence type="predicted"/>
<dbReference type="SMART" id="SM00487">
    <property type="entry name" value="DEXDc"/>
    <property type="match status" value="1"/>
</dbReference>
<dbReference type="CDD" id="cd17926">
    <property type="entry name" value="DEXHc_RE"/>
    <property type="match status" value="1"/>
</dbReference>
<dbReference type="GO" id="GO:0003677">
    <property type="term" value="F:DNA binding"/>
    <property type="evidence" value="ECO:0007669"/>
    <property type="project" value="InterPro"/>
</dbReference>
<dbReference type="EMBL" id="CP062796">
    <property type="protein sequence ID" value="QUL99584.1"/>
    <property type="molecule type" value="Genomic_DNA"/>
</dbReference>
<gene>
    <name evidence="3" type="ORF">IMF26_04910</name>
</gene>
<evidence type="ECO:0000256" key="1">
    <source>
        <dbReference type="SAM" id="MobiDB-lite"/>
    </source>
</evidence>
<dbReference type="InterPro" id="IPR054347">
    <property type="entry name" value="TOTE_primase"/>
</dbReference>
<keyword evidence="3" id="KW-0347">Helicase</keyword>
<dbReference type="KEGG" id="fcz:IMF26_04910"/>
<accession>A0AAT9LG01</accession>
<dbReference type="GO" id="GO:0016787">
    <property type="term" value="F:hydrolase activity"/>
    <property type="evidence" value="ECO:0007669"/>
    <property type="project" value="InterPro"/>
</dbReference>
<dbReference type="PROSITE" id="PS51192">
    <property type="entry name" value="HELICASE_ATP_BIND_1"/>
    <property type="match status" value="1"/>
</dbReference>
<dbReference type="PANTHER" id="PTHR47396">
    <property type="entry name" value="TYPE I RESTRICTION ENZYME ECOKI R PROTEIN"/>
    <property type="match status" value="1"/>
</dbReference>
<reference evidence="3" key="2">
    <citation type="journal article" date="2023" name="Biology">
        <title>Prokaryotic Life Associated with Coal-Fire Gas Vents Revealed by Metagenomics.</title>
        <authorList>
            <person name="Kadnikov V.V."/>
            <person name="Mardanov A.V."/>
            <person name="Beletsky A.V."/>
            <person name="Karnachuk O.V."/>
            <person name="Ravin N.V."/>
        </authorList>
    </citation>
    <scope>NUCLEOTIDE SEQUENCE</scope>
    <source>
        <strain evidence="3">Bu02</strain>
    </source>
</reference>
<evidence type="ECO:0000313" key="3">
    <source>
        <dbReference type="EMBL" id="QUL99584.1"/>
    </source>
</evidence>
<feature type="region of interest" description="Disordered" evidence="1">
    <location>
        <begin position="1"/>
        <end position="26"/>
    </location>
</feature>
<dbReference type="InterPro" id="IPR027417">
    <property type="entry name" value="P-loop_NTPase"/>
</dbReference>
<dbReference type="SUPFAM" id="SSF52540">
    <property type="entry name" value="P-loop containing nucleoside triphosphate hydrolases"/>
    <property type="match status" value="2"/>
</dbReference>
<feature type="domain" description="Helicase ATP-binding" evidence="2">
    <location>
        <begin position="495"/>
        <end position="645"/>
    </location>
</feature>
<dbReference type="Pfam" id="PF04851">
    <property type="entry name" value="ResIII"/>
    <property type="match status" value="1"/>
</dbReference>
<dbReference type="InterPro" id="IPR014001">
    <property type="entry name" value="Helicase_ATP-bd"/>
</dbReference>
<name>A0AAT9LG01_9FIRM</name>
<dbReference type="CDD" id="cd18785">
    <property type="entry name" value="SF2_C"/>
    <property type="match status" value="1"/>
</dbReference>
<reference evidence="3" key="1">
    <citation type="submission" date="2020-10" db="EMBL/GenBank/DDBJ databases">
        <authorList>
            <person name="Kadnikov V."/>
            <person name="Beletsky A.V."/>
            <person name="Mardanov A.V."/>
            <person name="Karnachuk O.V."/>
            <person name="Ravin N.V."/>
        </authorList>
    </citation>
    <scope>NUCLEOTIDE SEQUENCE</scope>
    <source>
        <strain evidence="3">Bu02</strain>
    </source>
</reference>
<dbReference type="PANTHER" id="PTHR47396:SF1">
    <property type="entry name" value="ATP-DEPENDENT HELICASE IRC3-RELATED"/>
    <property type="match status" value="1"/>
</dbReference>
<dbReference type="Gene3D" id="3.40.50.300">
    <property type="entry name" value="P-loop containing nucleotide triphosphate hydrolases"/>
    <property type="match status" value="2"/>
</dbReference>